<dbReference type="FunFam" id="3.30.60.30:FF:000018">
    <property type="entry name" value="Transmembrane agrin"/>
    <property type="match status" value="1"/>
</dbReference>
<dbReference type="InterPro" id="IPR050653">
    <property type="entry name" value="Prot_Inhib_GrowthFact_Antg"/>
</dbReference>
<dbReference type="FunFam" id="3.30.60.30:FF:000024">
    <property type="entry name" value="Transmembrane agrin"/>
    <property type="match status" value="1"/>
</dbReference>
<dbReference type="Pfam" id="PF07648">
    <property type="entry name" value="Kazal_2"/>
    <property type="match status" value="3"/>
</dbReference>
<name>A0A3L8RUU3_CHLGU</name>
<gene>
    <name evidence="4" type="ORF">DV515_00016075</name>
</gene>
<sequence length="371" mass="39372">MLCGFGAVCERSPSEPGQASCVCRKGPCAPVVAPVCGSDHSTYSNECELDRAQCNQQRRIKVVSKGPCGSKDPCAEVTCSFGSSCVPSPDGQAKCVCPSSCGGVPESPVCGSDGRDYRSPCHLHRHACDTQQDLFKKFDGPCDPCQGVPSEPGRVCRVNPRTRRAELLPRPEGCPPGAGPVCGDDGVTYESECAMARAGAIRGMDIQKVRSGQCQQQDRCQDECRFGAVCLNRRGAARCSCDRVSCDGAFRPLCGRDGRSYGSDCQRRRAECLRQAGIAVRHAGPCGERGGTAGGPRAVPRGRHTPNYPTAIRSSGDAAPHIFPQGFSSPCPVGRLVSRLPRWVCRSPNCPAGMLIPSSHRDFGPLIPQGC</sequence>
<evidence type="ECO:0000313" key="5">
    <source>
        <dbReference type="Proteomes" id="UP000276834"/>
    </source>
</evidence>
<evidence type="ECO:0000256" key="1">
    <source>
        <dbReference type="ARBA" id="ARBA00023157"/>
    </source>
</evidence>
<dbReference type="AlphaFoldDB" id="A0A3L8RUU3"/>
<feature type="domain" description="Kazal-like" evidence="3">
    <location>
        <begin position="22"/>
        <end position="70"/>
    </location>
</feature>
<dbReference type="GO" id="GO:0005576">
    <property type="term" value="C:extracellular region"/>
    <property type="evidence" value="ECO:0007669"/>
    <property type="project" value="TreeGrafter"/>
</dbReference>
<dbReference type="Gene3D" id="3.30.60.30">
    <property type="match status" value="4"/>
</dbReference>
<dbReference type="OrthoDB" id="5983569at2759"/>
<evidence type="ECO:0000313" key="4">
    <source>
        <dbReference type="EMBL" id="RLV85336.1"/>
    </source>
</evidence>
<dbReference type="GO" id="GO:0030154">
    <property type="term" value="P:cell differentiation"/>
    <property type="evidence" value="ECO:0007669"/>
    <property type="project" value="TreeGrafter"/>
</dbReference>
<feature type="region of interest" description="Disordered" evidence="2">
    <location>
        <begin position="288"/>
        <end position="315"/>
    </location>
</feature>
<dbReference type="Pfam" id="PF00050">
    <property type="entry name" value="Kazal_1"/>
    <property type="match status" value="1"/>
</dbReference>
<feature type="domain" description="Kazal-like" evidence="3">
    <location>
        <begin position="240"/>
        <end position="288"/>
    </location>
</feature>
<dbReference type="InterPro" id="IPR003645">
    <property type="entry name" value="Fol_N"/>
</dbReference>
<dbReference type="SMART" id="SM00274">
    <property type="entry name" value="FOLN"/>
    <property type="match status" value="3"/>
</dbReference>
<comment type="caution">
    <text evidence="4">The sequence shown here is derived from an EMBL/GenBank/DDBJ whole genome shotgun (WGS) entry which is preliminary data.</text>
</comment>
<dbReference type="SUPFAM" id="SSF100895">
    <property type="entry name" value="Kazal-type serine protease inhibitors"/>
    <property type="match status" value="4"/>
</dbReference>
<reference evidence="4 5" key="1">
    <citation type="journal article" date="2018" name="Proc. R. Soc. B">
        <title>A non-coding region near Follistatin controls head colour polymorphism in the Gouldian finch.</title>
        <authorList>
            <person name="Toomey M.B."/>
            <person name="Marques C.I."/>
            <person name="Andrade P."/>
            <person name="Araujo P.M."/>
            <person name="Sabatino S."/>
            <person name="Gazda M.A."/>
            <person name="Afonso S."/>
            <person name="Lopes R.J."/>
            <person name="Corbo J.C."/>
            <person name="Carneiro M."/>
        </authorList>
    </citation>
    <scope>NUCLEOTIDE SEQUENCE [LARGE SCALE GENOMIC DNA]</scope>
    <source>
        <strain evidence="4">Red01</strain>
        <tissue evidence="4">Muscle</tissue>
    </source>
</reference>
<dbReference type="InterPro" id="IPR002350">
    <property type="entry name" value="Kazal_dom"/>
</dbReference>
<dbReference type="Proteomes" id="UP000276834">
    <property type="component" value="Unassembled WGS sequence"/>
</dbReference>
<dbReference type="PROSITE" id="PS51465">
    <property type="entry name" value="KAZAL_2"/>
    <property type="match status" value="4"/>
</dbReference>
<evidence type="ECO:0000256" key="2">
    <source>
        <dbReference type="SAM" id="MobiDB-lite"/>
    </source>
</evidence>
<dbReference type="PANTHER" id="PTHR10913">
    <property type="entry name" value="FOLLISTATIN-RELATED"/>
    <property type="match status" value="1"/>
</dbReference>
<accession>A0A3L8RUU3</accession>
<dbReference type="InterPro" id="IPR036058">
    <property type="entry name" value="Kazal_dom_sf"/>
</dbReference>
<proteinExistence type="predicted"/>
<dbReference type="FunFam" id="3.30.60.30:FF:000022">
    <property type="entry name" value="Transmembrane agrin"/>
    <property type="match status" value="1"/>
</dbReference>
<organism evidence="4 5">
    <name type="scientific">Chloebia gouldiae</name>
    <name type="common">Gouldian finch</name>
    <name type="synonym">Erythrura gouldiae</name>
    <dbReference type="NCBI Taxonomy" id="44316"/>
    <lineage>
        <taxon>Eukaryota</taxon>
        <taxon>Metazoa</taxon>
        <taxon>Chordata</taxon>
        <taxon>Craniata</taxon>
        <taxon>Vertebrata</taxon>
        <taxon>Euteleostomi</taxon>
        <taxon>Archelosauria</taxon>
        <taxon>Archosauria</taxon>
        <taxon>Dinosauria</taxon>
        <taxon>Saurischia</taxon>
        <taxon>Theropoda</taxon>
        <taxon>Coelurosauria</taxon>
        <taxon>Aves</taxon>
        <taxon>Neognathae</taxon>
        <taxon>Neoaves</taxon>
        <taxon>Telluraves</taxon>
        <taxon>Australaves</taxon>
        <taxon>Passeriformes</taxon>
        <taxon>Passeroidea</taxon>
        <taxon>Passeridae</taxon>
        <taxon>Chloebia</taxon>
    </lineage>
</organism>
<keyword evidence="1" id="KW-1015">Disulfide bond</keyword>
<evidence type="ECO:0000259" key="3">
    <source>
        <dbReference type="PROSITE" id="PS51465"/>
    </source>
</evidence>
<feature type="domain" description="Kazal-like" evidence="3">
    <location>
        <begin position="162"/>
        <end position="216"/>
    </location>
</feature>
<dbReference type="PANTHER" id="PTHR10913:SF78">
    <property type="entry name" value="AGRIN"/>
    <property type="match status" value="1"/>
</dbReference>
<feature type="domain" description="Kazal-like" evidence="3">
    <location>
        <begin position="96"/>
        <end position="144"/>
    </location>
</feature>
<dbReference type="SMART" id="SM00280">
    <property type="entry name" value="KAZAL"/>
    <property type="match status" value="4"/>
</dbReference>
<keyword evidence="5" id="KW-1185">Reference proteome</keyword>
<dbReference type="EMBL" id="QUSF01000250">
    <property type="protein sequence ID" value="RLV85336.1"/>
    <property type="molecule type" value="Genomic_DNA"/>
</dbReference>
<protein>
    <recommendedName>
        <fullName evidence="3">Kazal-like domain-containing protein</fullName>
    </recommendedName>
</protein>
<dbReference type="CDD" id="cd00104">
    <property type="entry name" value="KAZAL_FS"/>
    <property type="match status" value="3"/>
</dbReference>